<dbReference type="OrthoDB" id="512667at2759"/>
<proteinExistence type="predicted"/>
<evidence type="ECO:0000256" key="4">
    <source>
        <dbReference type="PROSITE-ProRule" id="PRU00834"/>
    </source>
</evidence>
<dbReference type="EMBL" id="LNZH02000144">
    <property type="protein sequence ID" value="OCB89956.1"/>
    <property type="molecule type" value="Genomic_DNA"/>
</dbReference>
<evidence type="ECO:0000313" key="8">
    <source>
        <dbReference type="Proteomes" id="UP000757232"/>
    </source>
</evidence>
<evidence type="ECO:0000256" key="1">
    <source>
        <dbReference type="ARBA" id="ARBA00022723"/>
    </source>
</evidence>
<dbReference type="GO" id="GO:0005739">
    <property type="term" value="C:mitochondrion"/>
    <property type="evidence" value="ECO:0007669"/>
    <property type="project" value="TreeGrafter"/>
</dbReference>
<feature type="domain" description="DNL-type" evidence="6">
    <location>
        <begin position="85"/>
        <end position="177"/>
    </location>
</feature>
<sequence length="177" mass="19282">MGIPPPLRSLIVIHPSLSPSVAVQLRFRLKLAARPLLTYSTASSTSRARRTRSLHTSTNRTQEASASASVSSSSSAEASAAETKEPRLQLTFTCTVTNCHERSTHGFTKRAYERGIVIVQCPKCKNRHLIADHLGWFKTTEGTGDGTLKNIEDIMRAKGQTVSRGRIGSDGVVEYAE</sequence>
<dbReference type="InterPro" id="IPR007853">
    <property type="entry name" value="Znf_DNL-typ"/>
</dbReference>
<dbReference type="PANTHER" id="PTHR20922">
    <property type="entry name" value="DNL-TYPE ZINC FINGER PROTEIN"/>
    <property type="match status" value="1"/>
</dbReference>
<dbReference type="InterPro" id="IPR024158">
    <property type="entry name" value="Mt_import_TIM15"/>
</dbReference>
<evidence type="ECO:0000256" key="3">
    <source>
        <dbReference type="ARBA" id="ARBA00022833"/>
    </source>
</evidence>
<keyword evidence="3" id="KW-0862">Zinc</keyword>
<dbReference type="GO" id="GO:0051087">
    <property type="term" value="F:protein-folding chaperone binding"/>
    <property type="evidence" value="ECO:0007669"/>
    <property type="project" value="TreeGrafter"/>
</dbReference>
<keyword evidence="2 4" id="KW-0863">Zinc-finger</keyword>
<protein>
    <submittedName>
        <fullName evidence="7">Zf-DNL-domain-containing protein</fullName>
    </submittedName>
</protein>
<reference evidence="7" key="1">
    <citation type="submission" date="2016-06" db="EMBL/GenBank/DDBJ databases">
        <title>Draft Genome sequence of the fungus Inonotus baumii.</title>
        <authorList>
            <person name="Zhu H."/>
            <person name="Lin W."/>
        </authorList>
    </citation>
    <scope>NUCLEOTIDE SEQUENCE</scope>
    <source>
        <strain evidence="7">821</strain>
    </source>
</reference>
<evidence type="ECO:0000313" key="7">
    <source>
        <dbReference type="EMBL" id="OCB89956.1"/>
    </source>
</evidence>
<organism evidence="7 8">
    <name type="scientific">Sanghuangporus baumii</name>
    <name type="common">Phellinus baumii</name>
    <dbReference type="NCBI Taxonomy" id="108892"/>
    <lineage>
        <taxon>Eukaryota</taxon>
        <taxon>Fungi</taxon>
        <taxon>Dikarya</taxon>
        <taxon>Basidiomycota</taxon>
        <taxon>Agaricomycotina</taxon>
        <taxon>Agaricomycetes</taxon>
        <taxon>Hymenochaetales</taxon>
        <taxon>Hymenochaetaceae</taxon>
        <taxon>Sanghuangporus</taxon>
    </lineage>
</organism>
<keyword evidence="8" id="KW-1185">Reference proteome</keyword>
<dbReference type="GO" id="GO:0006457">
    <property type="term" value="P:protein folding"/>
    <property type="evidence" value="ECO:0007669"/>
    <property type="project" value="TreeGrafter"/>
</dbReference>
<dbReference type="Proteomes" id="UP000757232">
    <property type="component" value="Unassembled WGS sequence"/>
</dbReference>
<dbReference type="AlphaFoldDB" id="A0A9Q5NAK8"/>
<dbReference type="PANTHER" id="PTHR20922:SF13">
    <property type="entry name" value="DNL-TYPE ZINC FINGER PROTEIN"/>
    <property type="match status" value="1"/>
</dbReference>
<comment type="caution">
    <text evidence="7">The sequence shown here is derived from an EMBL/GenBank/DDBJ whole genome shotgun (WGS) entry which is preliminary data.</text>
</comment>
<dbReference type="Pfam" id="PF05180">
    <property type="entry name" value="zf-DNL"/>
    <property type="match status" value="1"/>
</dbReference>
<gene>
    <name evidence="7" type="ORF">A7U60_g2810</name>
</gene>
<dbReference type="GO" id="GO:0008270">
    <property type="term" value="F:zinc ion binding"/>
    <property type="evidence" value="ECO:0007669"/>
    <property type="project" value="UniProtKB-KW"/>
</dbReference>
<evidence type="ECO:0000256" key="5">
    <source>
        <dbReference type="SAM" id="MobiDB-lite"/>
    </source>
</evidence>
<dbReference type="GO" id="GO:0030150">
    <property type="term" value="P:protein import into mitochondrial matrix"/>
    <property type="evidence" value="ECO:0007669"/>
    <property type="project" value="TreeGrafter"/>
</dbReference>
<evidence type="ECO:0000259" key="6">
    <source>
        <dbReference type="PROSITE" id="PS51501"/>
    </source>
</evidence>
<evidence type="ECO:0000256" key="2">
    <source>
        <dbReference type="ARBA" id="ARBA00022771"/>
    </source>
</evidence>
<dbReference type="PROSITE" id="PS51501">
    <property type="entry name" value="ZF_DNL"/>
    <property type="match status" value="1"/>
</dbReference>
<feature type="region of interest" description="Disordered" evidence="5">
    <location>
        <begin position="42"/>
        <end position="84"/>
    </location>
</feature>
<name>A0A9Q5NAK8_SANBA</name>
<keyword evidence="1" id="KW-0479">Metal-binding</keyword>
<dbReference type="GO" id="GO:0050821">
    <property type="term" value="P:protein stabilization"/>
    <property type="evidence" value="ECO:0007669"/>
    <property type="project" value="TreeGrafter"/>
</dbReference>
<feature type="compositionally biased region" description="Low complexity" evidence="5">
    <location>
        <begin position="54"/>
        <end position="81"/>
    </location>
</feature>
<accession>A0A9Q5NAK8</accession>